<protein>
    <submittedName>
        <fullName evidence="4">Molecular chaperone Hsp20</fullName>
    </submittedName>
</protein>
<dbReference type="InterPro" id="IPR002068">
    <property type="entry name" value="A-crystallin/Hsp20_dom"/>
</dbReference>
<reference evidence="4 5" key="1">
    <citation type="submission" date="2018-04" db="EMBL/GenBank/DDBJ databases">
        <title>Marixanthomonas spongiae HN-E44 sp. nov., isolated from a marine sponge.</title>
        <authorList>
            <person name="Luo L."/>
            <person name="Zhuang L."/>
        </authorList>
    </citation>
    <scope>NUCLEOTIDE SEQUENCE [LARGE SCALE GENOMIC DNA]</scope>
    <source>
        <strain evidence="4 5">HN-E44</strain>
    </source>
</reference>
<evidence type="ECO:0000259" key="3">
    <source>
        <dbReference type="PROSITE" id="PS01031"/>
    </source>
</evidence>
<dbReference type="Pfam" id="PF00011">
    <property type="entry name" value="HSP20"/>
    <property type="match status" value="1"/>
</dbReference>
<sequence>MSLVKTNSNWFPSVLDELFAENRLDVPNYENFSIPAVNIQEKNTNFVVELAVPGLRKENFNIELEDDVLKISAEVSSENKEENSTENKTNYTRKEFDYSTFERSFTLPENIDVEAVNATYKNGVLQITLPKKEEEKALKRMVEIS</sequence>
<dbReference type="PROSITE" id="PS01031">
    <property type="entry name" value="SHSP"/>
    <property type="match status" value="1"/>
</dbReference>
<dbReference type="OrthoDB" id="9814487at2"/>
<accession>A0A2U0HX95</accession>
<evidence type="ECO:0000256" key="2">
    <source>
        <dbReference type="RuleBase" id="RU003616"/>
    </source>
</evidence>
<gene>
    <name evidence="4" type="ORF">DDV96_12600</name>
</gene>
<dbReference type="Proteomes" id="UP000245962">
    <property type="component" value="Unassembled WGS sequence"/>
</dbReference>
<dbReference type="Gene3D" id="2.60.40.790">
    <property type="match status" value="1"/>
</dbReference>
<dbReference type="InterPro" id="IPR008978">
    <property type="entry name" value="HSP20-like_chaperone"/>
</dbReference>
<evidence type="ECO:0000313" key="5">
    <source>
        <dbReference type="Proteomes" id="UP000245962"/>
    </source>
</evidence>
<proteinExistence type="inferred from homology"/>
<organism evidence="4 5">
    <name type="scientific">Marixanthomonas spongiae</name>
    <dbReference type="NCBI Taxonomy" id="2174845"/>
    <lineage>
        <taxon>Bacteria</taxon>
        <taxon>Pseudomonadati</taxon>
        <taxon>Bacteroidota</taxon>
        <taxon>Flavobacteriia</taxon>
        <taxon>Flavobacteriales</taxon>
        <taxon>Flavobacteriaceae</taxon>
        <taxon>Marixanthomonas</taxon>
    </lineage>
</organism>
<feature type="domain" description="SHSP" evidence="3">
    <location>
        <begin position="28"/>
        <end position="145"/>
    </location>
</feature>
<comment type="similarity">
    <text evidence="1 2">Belongs to the small heat shock protein (HSP20) family.</text>
</comment>
<dbReference type="EMBL" id="QEHR01000008">
    <property type="protein sequence ID" value="PVW13493.1"/>
    <property type="molecule type" value="Genomic_DNA"/>
</dbReference>
<dbReference type="InterPro" id="IPR031107">
    <property type="entry name" value="Small_HSP"/>
</dbReference>
<dbReference type="SUPFAM" id="SSF49764">
    <property type="entry name" value="HSP20-like chaperones"/>
    <property type="match status" value="1"/>
</dbReference>
<name>A0A2U0HX95_9FLAO</name>
<comment type="caution">
    <text evidence="4">The sequence shown here is derived from an EMBL/GenBank/DDBJ whole genome shotgun (WGS) entry which is preliminary data.</text>
</comment>
<dbReference type="RefSeq" id="WP_116695124.1">
    <property type="nucleotide sequence ID" value="NZ_QEHR01000008.1"/>
</dbReference>
<evidence type="ECO:0000256" key="1">
    <source>
        <dbReference type="PROSITE-ProRule" id="PRU00285"/>
    </source>
</evidence>
<dbReference type="AlphaFoldDB" id="A0A2U0HX95"/>
<keyword evidence="5" id="KW-1185">Reference proteome</keyword>
<dbReference type="PANTHER" id="PTHR11527">
    <property type="entry name" value="HEAT-SHOCK PROTEIN 20 FAMILY MEMBER"/>
    <property type="match status" value="1"/>
</dbReference>
<evidence type="ECO:0000313" key="4">
    <source>
        <dbReference type="EMBL" id="PVW13493.1"/>
    </source>
</evidence>
<dbReference type="CDD" id="cd06464">
    <property type="entry name" value="ACD_sHsps-like"/>
    <property type="match status" value="1"/>
</dbReference>